<dbReference type="PANTHER" id="PTHR45848">
    <property type="entry name" value="DUAL SPECIFICITY PROTEIN PHOSPHATASE 12 FAMILY MEMBER"/>
    <property type="match status" value="1"/>
</dbReference>
<protein>
    <recommendedName>
        <fullName evidence="2">protein-tyrosine-phosphatase</fullName>
        <ecNumber evidence="2">3.1.3.48</ecNumber>
    </recommendedName>
</protein>
<sequence length="149" mass="16558">MNPITERLYVTDIQSVRERSLDVIDHVVTVCQDSVEDNLPEGVHYDFFCMADGVESGHVPGDSSFEMFEQATDRVVAGLTVGDTVLVHCHAGVSRSVAVATAALAVTEDLSTEEAFQRVRMARPLADPHDLLWLHADRYVEMYGLDPFY</sequence>
<keyword evidence="3" id="KW-0378">Hydrolase</keyword>
<evidence type="ECO:0000259" key="5">
    <source>
        <dbReference type="PROSITE" id="PS50056"/>
    </source>
</evidence>
<evidence type="ECO:0000313" key="6">
    <source>
        <dbReference type="EMBL" id="AGC34320.1"/>
    </source>
</evidence>
<dbReference type="PANTHER" id="PTHR45848:SF4">
    <property type="entry name" value="DUAL SPECIFICITY PROTEIN PHOSPHATASE 12"/>
    <property type="match status" value="1"/>
</dbReference>
<dbReference type="GO" id="GO:0004725">
    <property type="term" value="F:protein tyrosine phosphatase activity"/>
    <property type="evidence" value="ECO:0007669"/>
    <property type="project" value="UniProtKB-EC"/>
</dbReference>
<organism evidence="6 7">
    <name type="scientific">Halorubrum sodomense tailed virus 2</name>
    <dbReference type="NCBI Taxonomy" id="1262527"/>
    <lineage>
        <taxon>Viruses</taxon>
        <taxon>Duplodnaviria</taxon>
        <taxon>Heunggongvirae</taxon>
        <taxon>Uroviricota</taxon>
        <taxon>Caudoviricetes</taxon>
        <taxon>Thumleimavirales</taxon>
        <taxon>Hafunaviridae</taxon>
        <taxon>Mincapvirus</taxon>
        <taxon>Mincapvirus eilatense</taxon>
        <taxon>Mincapvirus HSTV2</taxon>
    </lineage>
</organism>
<dbReference type="InterPro" id="IPR000387">
    <property type="entry name" value="Tyr_Pase_dom"/>
</dbReference>
<name>L7TK16_9CAUD</name>
<proteinExistence type="inferred from homology"/>
<dbReference type="Gene3D" id="3.90.190.10">
    <property type="entry name" value="Protein tyrosine phosphatase superfamily"/>
    <property type="match status" value="1"/>
</dbReference>
<accession>L7TK16</accession>
<evidence type="ECO:0000256" key="3">
    <source>
        <dbReference type="ARBA" id="ARBA00022801"/>
    </source>
</evidence>
<feature type="domain" description="Tyrosine specific protein phosphatases" evidence="5">
    <location>
        <begin position="66"/>
        <end position="124"/>
    </location>
</feature>
<dbReference type="CDD" id="cd14498">
    <property type="entry name" value="DSP"/>
    <property type="match status" value="1"/>
</dbReference>
<dbReference type="EC" id="3.1.3.48" evidence="2"/>
<dbReference type="Proteomes" id="UP000011138">
    <property type="component" value="Segment"/>
</dbReference>
<evidence type="ECO:0000256" key="1">
    <source>
        <dbReference type="ARBA" id="ARBA00008601"/>
    </source>
</evidence>
<dbReference type="RefSeq" id="YP_007379130.1">
    <property type="nucleotide sequence ID" value="NC_020159.1"/>
</dbReference>
<evidence type="ECO:0000313" key="7">
    <source>
        <dbReference type="Proteomes" id="UP000011138"/>
    </source>
</evidence>
<dbReference type="PROSITE" id="PS50056">
    <property type="entry name" value="TYR_PHOSPHATASE_2"/>
    <property type="match status" value="1"/>
</dbReference>
<dbReference type="GeneID" id="14477189"/>
<dbReference type="Pfam" id="PF00782">
    <property type="entry name" value="DSPc"/>
    <property type="match status" value="1"/>
</dbReference>
<dbReference type="EMBL" id="KC117376">
    <property type="protein sequence ID" value="AGC34320.1"/>
    <property type="molecule type" value="Genomic_DNA"/>
</dbReference>
<keyword evidence="4" id="KW-0904">Protein phosphatase</keyword>
<evidence type="ECO:0000256" key="2">
    <source>
        <dbReference type="ARBA" id="ARBA00013064"/>
    </source>
</evidence>
<keyword evidence="7" id="KW-1185">Reference proteome</keyword>
<dbReference type="InterPro" id="IPR029021">
    <property type="entry name" value="Prot-tyrosine_phosphatase-like"/>
</dbReference>
<dbReference type="OrthoDB" id="31298at10239"/>
<dbReference type="SUPFAM" id="SSF52799">
    <property type="entry name" value="(Phosphotyrosine protein) phosphatases II"/>
    <property type="match status" value="1"/>
</dbReference>
<dbReference type="InterPro" id="IPR000340">
    <property type="entry name" value="Dual-sp_phosphatase_cat-dom"/>
</dbReference>
<comment type="similarity">
    <text evidence="1">Belongs to the protein-tyrosine phosphatase family. Non-receptor class dual specificity subfamily.</text>
</comment>
<evidence type="ECO:0000256" key="4">
    <source>
        <dbReference type="ARBA" id="ARBA00022912"/>
    </source>
</evidence>
<dbReference type="GO" id="GO:0008138">
    <property type="term" value="F:protein tyrosine/serine/threonine phosphatase activity"/>
    <property type="evidence" value="ECO:0007669"/>
    <property type="project" value="TreeGrafter"/>
</dbReference>
<dbReference type="KEGG" id="vg:14477189"/>
<gene>
    <name evidence="6" type="primary">51</name>
    <name evidence="6" type="ORF">HSTV2_51</name>
</gene>
<reference evidence="6 7" key="1">
    <citation type="journal article" date="2013" name="J. Virol.">
        <title>Insights into head-tailed viruses infecting extremely halophilic archaea.</title>
        <authorList>
            <person name="Pietila M.K."/>
            <person name="Laurinmaki P."/>
            <person name="Russell D.A."/>
            <person name="Ko C.C."/>
            <person name="Jacobs-Sera D."/>
            <person name="Butcher S.J."/>
            <person name="Bamford D.H."/>
            <person name="Hendrix R.W."/>
        </authorList>
    </citation>
    <scope>NUCLEOTIDE SEQUENCE [LARGE SCALE GENOMIC DNA]</scope>
</reference>